<dbReference type="SMART" id="SM00228">
    <property type="entry name" value="PDZ"/>
    <property type="match status" value="1"/>
</dbReference>
<feature type="region of interest" description="Disordered" evidence="1">
    <location>
        <begin position="255"/>
        <end position="441"/>
    </location>
</feature>
<dbReference type="AlphaFoldDB" id="A0A7M7LTV0"/>
<evidence type="ECO:0000259" key="2">
    <source>
        <dbReference type="PROSITE" id="PS50106"/>
    </source>
</evidence>
<evidence type="ECO:0000256" key="1">
    <source>
        <dbReference type="SAM" id="MobiDB-lite"/>
    </source>
</evidence>
<reference evidence="3" key="2">
    <citation type="submission" date="2021-01" db="UniProtKB">
        <authorList>
            <consortium name="EnsemblMetazoa"/>
        </authorList>
    </citation>
    <scope>IDENTIFICATION</scope>
</reference>
<feature type="region of interest" description="Disordered" evidence="1">
    <location>
        <begin position="459"/>
        <end position="480"/>
    </location>
</feature>
<feature type="region of interest" description="Disordered" evidence="1">
    <location>
        <begin position="636"/>
        <end position="831"/>
    </location>
</feature>
<feature type="compositionally biased region" description="Basic and acidic residues" evidence="1">
    <location>
        <begin position="432"/>
        <end position="441"/>
    </location>
</feature>
<feature type="region of interest" description="Disordered" evidence="1">
    <location>
        <begin position="156"/>
        <end position="190"/>
    </location>
</feature>
<dbReference type="InParanoid" id="A0A7M7LTV0"/>
<dbReference type="RefSeq" id="XP_011680477.2">
    <property type="nucleotide sequence ID" value="XM_011682175.2"/>
</dbReference>
<dbReference type="Pfam" id="PF00595">
    <property type="entry name" value="PDZ"/>
    <property type="match status" value="1"/>
</dbReference>
<dbReference type="KEGG" id="spu:752277"/>
<sequence length="831" mass="90480">MSRHERVISLPNLSGGYSLTLSSNGANTLVIRLVPDGPDNSTAVDAGGGGTGGGGGFGCGDVNANDSFDSGYQGYTPTRNRNTYHGFKNGLNKMNNGYYSLPIRKKSKADYADLQEGDRVLSINSKSVRNAARDVAMAYIDEANDSLDLEIVRTRSANPRMQDRQMNMQKNQDKQSSADRRMSNGSNAVRKVTTTTTRIKTTKDGERLQETVTKTVMESLDGETPKTVAQTTSERNDMAGPVRKQIGVTEHTAPIKMDRGRRTSDVIITHPQKPTTDRPRVSGNVSVGQPSTITIDNQHKQGTWQATQRQPSPAKQQPVYQQMQQPQRQQPQHQQQKPKPKFEMPKPSDNPRYAPPGPKTGFALQFRQPAPVQKSKKQSAYEPVSIMQSKPSGRELTITFAMPDENTKVDFGSPPESPSGMSVDSGVPPESPLKEDSTDVYRDPSIILRSLAKDQPLAERLQRPYSEPAGRVTEEPEVSIVEKRRACKTIADLLMFPKNKQAKGARMFAKRRKRSARYTIEATGQKDSDEDSEGSSTGESGAAIITIKTAPPPPPPPMMNGRIPAPPPPPPGGFTQRIKVEPTNFNVKLKSKAKCEHVSVSPKQCLVLAAGLKGQSGGRAAEMFEKRRLRSEQFVLDESTIKHAKPSSFSKPPGPEKSTTAEIHIKKLSPWEAAQESPVGSVSRAFPKKEVKIPPPMKIPPPTQAKPKPAAQLPAKPGFKASRDLPKYPAPQAKDSIPLKPGSTLPKANFKDFNVKPRGWGRSSTGDNRSGSPASLNSDQGSTGRGQIGTKPLKYSGGFNDFNPKPRLFGIDSPRHGALSPTVSLAESDDL</sequence>
<feature type="compositionally biased region" description="Polar residues" evidence="1">
    <location>
        <begin position="156"/>
        <end position="170"/>
    </location>
</feature>
<feature type="compositionally biased region" description="Low complexity" evidence="1">
    <location>
        <begin position="705"/>
        <end position="717"/>
    </location>
</feature>
<feature type="region of interest" description="Disordered" evidence="1">
    <location>
        <begin position="501"/>
        <end position="578"/>
    </location>
</feature>
<feature type="compositionally biased region" description="Pro residues" evidence="1">
    <location>
        <begin position="550"/>
        <end position="572"/>
    </location>
</feature>
<dbReference type="GeneID" id="752277"/>
<dbReference type="OrthoDB" id="445995at2759"/>
<reference evidence="4" key="1">
    <citation type="submission" date="2015-02" db="EMBL/GenBank/DDBJ databases">
        <title>Genome sequencing for Strongylocentrotus purpuratus.</title>
        <authorList>
            <person name="Murali S."/>
            <person name="Liu Y."/>
            <person name="Vee V."/>
            <person name="English A."/>
            <person name="Wang M."/>
            <person name="Skinner E."/>
            <person name="Han Y."/>
            <person name="Muzny D.M."/>
            <person name="Worley K.C."/>
            <person name="Gibbs R.A."/>
        </authorList>
    </citation>
    <scope>NUCLEOTIDE SEQUENCE</scope>
</reference>
<keyword evidence="4" id="KW-1185">Reference proteome</keyword>
<dbReference type="InterPro" id="IPR001478">
    <property type="entry name" value="PDZ"/>
</dbReference>
<feature type="region of interest" description="Disordered" evidence="1">
    <location>
        <begin position="221"/>
        <end position="240"/>
    </location>
</feature>
<dbReference type="OMA" id="VEHNAIS"/>
<accession>A0A7M7LTV0</accession>
<name>A0A7M7LTV0_STRPU</name>
<feature type="compositionally biased region" description="Low complexity" evidence="1">
    <location>
        <begin position="313"/>
        <end position="337"/>
    </location>
</feature>
<evidence type="ECO:0000313" key="3">
    <source>
        <dbReference type="EnsemblMetazoa" id="XP_011680477"/>
    </source>
</evidence>
<dbReference type="PROSITE" id="PS50106">
    <property type="entry name" value="PDZ"/>
    <property type="match status" value="1"/>
</dbReference>
<dbReference type="InterPro" id="IPR036034">
    <property type="entry name" value="PDZ_sf"/>
</dbReference>
<protein>
    <recommendedName>
        <fullName evidence="2">PDZ domain-containing protein</fullName>
    </recommendedName>
</protein>
<dbReference type="EnsemblMetazoa" id="XM_011682175">
    <property type="protein sequence ID" value="XP_011680477"/>
    <property type="gene ID" value="LOC752277"/>
</dbReference>
<feature type="compositionally biased region" description="Pro residues" evidence="1">
    <location>
        <begin position="693"/>
        <end position="704"/>
    </location>
</feature>
<feature type="compositionally biased region" description="Polar residues" evidence="1">
    <location>
        <begin position="762"/>
        <end position="782"/>
    </location>
</feature>
<evidence type="ECO:0000313" key="4">
    <source>
        <dbReference type="Proteomes" id="UP000007110"/>
    </source>
</evidence>
<proteinExistence type="predicted"/>
<dbReference type="Proteomes" id="UP000007110">
    <property type="component" value="Unassembled WGS sequence"/>
</dbReference>
<feature type="compositionally biased region" description="Low complexity" evidence="1">
    <location>
        <begin position="534"/>
        <end position="549"/>
    </location>
</feature>
<organism evidence="3 4">
    <name type="scientific">Strongylocentrotus purpuratus</name>
    <name type="common">Purple sea urchin</name>
    <dbReference type="NCBI Taxonomy" id="7668"/>
    <lineage>
        <taxon>Eukaryota</taxon>
        <taxon>Metazoa</taxon>
        <taxon>Echinodermata</taxon>
        <taxon>Eleutherozoa</taxon>
        <taxon>Echinozoa</taxon>
        <taxon>Echinoidea</taxon>
        <taxon>Euechinoidea</taxon>
        <taxon>Echinacea</taxon>
        <taxon>Camarodonta</taxon>
        <taxon>Echinidea</taxon>
        <taxon>Strongylocentrotidae</taxon>
        <taxon>Strongylocentrotus</taxon>
    </lineage>
</organism>
<feature type="compositionally biased region" description="Basic residues" evidence="1">
    <location>
        <begin position="501"/>
        <end position="516"/>
    </location>
</feature>
<feature type="compositionally biased region" description="Polar residues" evidence="1">
    <location>
        <begin position="283"/>
        <end position="311"/>
    </location>
</feature>
<feature type="domain" description="PDZ" evidence="2">
    <location>
        <begin position="90"/>
        <end position="155"/>
    </location>
</feature>
<feature type="compositionally biased region" description="Basic and acidic residues" evidence="1">
    <location>
        <begin position="171"/>
        <end position="182"/>
    </location>
</feature>
<dbReference type="Gene3D" id="2.30.42.10">
    <property type="match status" value="1"/>
</dbReference>
<dbReference type="SUPFAM" id="SSF50156">
    <property type="entry name" value="PDZ domain-like"/>
    <property type="match status" value="1"/>
</dbReference>